<dbReference type="EC" id="3.1.1.24" evidence="2"/>
<evidence type="ECO:0000313" key="3">
    <source>
        <dbReference type="Proteomes" id="UP000266895"/>
    </source>
</evidence>
<dbReference type="InterPro" id="IPR029058">
    <property type="entry name" value="AB_hydrolase_fold"/>
</dbReference>
<dbReference type="Gene3D" id="3.40.50.1820">
    <property type="entry name" value="alpha/beta hydrolase"/>
    <property type="match status" value="1"/>
</dbReference>
<dbReference type="AlphaFoldDB" id="A0A3S4QZN6"/>
<evidence type="ECO:0000313" key="2">
    <source>
        <dbReference type="EMBL" id="VEG26397.1"/>
    </source>
</evidence>
<sequence>MGISKLVVPGGRIAVEDRGEGPVVVCSPAMGDVRDAYEPLVEALVSQGFRVVTADLRGHGDSDASFETYGDEATAEDLIALIEHLGAGPVVLVGASMSAASAVIVAGRRPDLVRALVLVSPFLRGPVGLLARCAMRLALRLLLVRPWGPWVWQTYSAGLWPGLPDARGRAARLTALARRPGYWRAFRLTARTDHRVVEPWLDRVDCPALVVMGAQDPDWADPAAEASWAADAIGAKDRAVEVLMVPRAGHAPMLENPQPVSSAVIELAQNAVTGTRRTRCHEQD</sequence>
<proteinExistence type="predicted"/>
<dbReference type="PRINTS" id="PR00412">
    <property type="entry name" value="EPOXHYDRLASE"/>
</dbReference>
<dbReference type="OrthoDB" id="3771266at2"/>
<dbReference type="InterPro" id="IPR000639">
    <property type="entry name" value="Epox_hydrolase-like"/>
</dbReference>
<dbReference type="RefSeq" id="WP_126381721.1">
    <property type="nucleotide sequence ID" value="NZ_LR134350.1"/>
</dbReference>
<keyword evidence="2" id="KW-0378">Hydrolase</keyword>
<dbReference type="Pfam" id="PF12697">
    <property type="entry name" value="Abhydrolase_6"/>
    <property type="match status" value="1"/>
</dbReference>
<gene>
    <name evidence="2" type="primary">catD</name>
    <name evidence="2" type="ORF">NCTC11636_00506</name>
</gene>
<dbReference type="PANTHER" id="PTHR43798">
    <property type="entry name" value="MONOACYLGLYCEROL LIPASE"/>
    <property type="match status" value="1"/>
</dbReference>
<organism evidence="2 3">
    <name type="scientific">Actinomyces howellii</name>
    <dbReference type="NCBI Taxonomy" id="52771"/>
    <lineage>
        <taxon>Bacteria</taxon>
        <taxon>Bacillati</taxon>
        <taxon>Actinomycetota</taxon>
        <taxon>Actinomycetes</taxon>
        <taxon>Actinomycetales</taxon>
        <taxon>Actinomycetaceae</taxon>
        <taxon>Actinomyces</taxon>
    </lineage>
</organism>
<dbReference type="Proteomes" id="UP000266895">
    <property type="component" value="Chromosome"/>
</dbReference>
<dbReference type="GO" id="GO:0016020">
    <property type="term" value="C:membrane"/>
    <property type="evidence" value="ECO:0007669"/>
    <property type="project" value="TreeGrafter"/>
</dbReference>
<reference evidence="2 3" key="1">
    <citation type="submission" date="2018-12" db="EMBL/GenBank/DDBJ databases">
        <authorList>
            <consortium name="Pathogen Informatics"/>
        </authorList>
    </citation>
    <scope>NUCLEOTIDE SEQUENCE [LARGE SCALE GENOMIC DNA]</scope>
    <source>
        <strain evidence="2 3">NCTC11636</strain>
    </source>
</reference>
<dbReference type="GO" id="GO:0047570">
    <property type="term" value="F:3-oxoadipate enol-lactonase activity"/>
    <property type="evidence" value="ECO:0007669"/>
    <property type="project" value="UniProtKB-EC"/>
</dbReference>
<dbReference type="InterPro" id="IPR050266">
    <property type="entry name" value="AB_hydrolase_sf"/>
</dbReference>
<evidence type="ECO:0000259" key="1">
    <source>
        <dbReference type="Pfam" id="PF12697"/>
    </source>
</evidence>
<dbReference type="InterPro" id="IPR000073">
    <property type="entry name" value="AB_hydrolase_1"/>
</dbReference>
<dbReference type="PRINTS" id="PR00111">
    <property type="entry name" value="ABHYDROLASE"/>
</dbReference>
<protein>
    <submittedName>
        <fullName evidence="2">3-oxoadipate enol-lactonase 2</fullName>
        <ecNumber evidence="2">3.1.1.24</ecNumber>
    </submittedName>
</protein>
<keyword evidence="3" id="KW-1185">Reference proteome</keyword>
<dbReference type="EMBL" id="LR134350">
    <property type="protein sequence ID" value="VEG26397.1"/>
    <property type="molecule type" value="Genomic_DNA"/>
</dbReference>
<dbReference type="SUPFAM" id="SSF53474">
    <property type="entry name" value="alpha/beta-Hydrolases"/>
    <property type="match status" value="1"/>
</dbReference>
<dbReference type="PANTHER" id="PTHR43798:SF33">
    <property type="entry name" value="HYDROLASE, PUTATIVE (AFU_ORTHOLOGUE AFUA_2G14860)-RELATED"/>
    <property type="match status" value="1"/>
</dbReference>
<feature type="domain" description="AB hydrolase-1" evidence="1">
    <location>
        <begin position="25"/>
        <end position="261"/>
    </location>
</feature>
<dbReference type="KEGG" id="ahw:NCTC11636_00506"/>
<accession>A0A3S4QZN6</accession>
<name>A0A3S4QZN6_9ACTO</name>